<dbReference type="EMBL" id="NBYY01000030">
    <property type="protein sequence ID" value="PCS21796.1"/>
    <property type="molecule type" value="Genomic_DNA"/>
</dbReference>
<evidence type="ECO:0000256" key="1">
    <source>
        <dbReference type="ARBA" id="ARBA00002190"/>
    </source>
</evidence>
<sequence length="43" mass="5227">MTKHWSTTRHQRCWVHKMGNVLNKVPKSVQPRMKKTLHDIWMA</sequence>
<gene>
    <name evidence="6" type="ORF">BTN49_2617</name>
</gene>
<evidence type="ECO:0000313" key="7">
    <source>
        <dbReference type="Proteomes" id="UP000219020"/>
    </source>
</evidence>
<evidence type="ECO:0000256" key="5">
    <source>
        <dbReference type="ARBA" id="ARBA00023172"/>
    </source>
</evidence>
<evidence type="ECO:0000313" key="6">
    <source>
        <dbReference type="EMBL" id="PCS21796.1"/>
    </source>
</evidence>
<organism evidence="6 7">
    <name type="scientific">Candidatus Enterovibrio escicola</name>
    <dbReference type="NCBI Taxonomy" id="1927127"/>
    <lineage>
        <taxon>Bacteria</taxon>
        <taxon>Pseudomonadati</taxon>
        <taxon>Pseudomonadota</taxon>
        <taxon>Gammaproteobacteria</taxon>
        <taxon>Vibrionales</taxon>
        <taxon>Vibrionaceae</taxon>
        <taxon>Enterovibrio</taxon>
    </lineage>
</organism>
<dbReference type="GO" id="GO:0004803">
    <property type="term" value="F:transposase activity"/>
    <property type="evidence" value="ECO:0007669"/>
    <property type="project" value="InterPro"/>
</dbReference>
<dbReference type="AlphaFoldDB" id="A0A2A5T0X6"/>
<reference evidence="7" key="1">
    <citation type="submission" date="2017-04" db="EMBL/GenBank/DDBJ databases">
        <title>Genome evolution of the luminous symbionts of deep sea anglerfish.</title>
        <authorList>
            <person name="Hendry T.A."/>
        </authorList>
    </citation>
    <scope>NUCLEOTIDE SEQUENCE [LARGE SCALE GENOMIC DNA]</scope>
</reference>
<comment type="function">
    <text evidence="1">Required for the transposition of the insertion element.</text>
</comment>
<dbReference type="GO" id="GO:0003677">
    <property type="term" value="F:DNA binding"/>
    <property type="evidence" value="ECO:0007669"/>
    <property type="project" value="UniProtKB-KW"/>
</dbReference>
<accession>A0A2A5T0X6</accession>
<protein>
    <submittedName>
        <fullName evidence="6">Transposase</fullName>
    </submittedName>
</protein>
<keyword evidence="4" id="KW-0238">DNA-binding</keyword>
<proteinExistence type="inferred from homology"/>
<dbReference type="Pfam" id="PF00872">
    <property type="entry name" value="Transposase_mut"/>
    <property type="match status" value="1"/>
</dbReference>
<dbReference type="GO" id="GO:0006313">
    <property type="term" value="P:DNA transposition"/>
    <property type="evidence" value="ECO:0007669"/>
    <property type="project" value="InterPro"/>
</dbReference>
<comment type="similarity">
    <text evidence="2">Belongs to the transposase mutator family.</text>
</comment>
<evidence type="ECO:0000256" key="3">
    <source>
        <dbReference type="ARBA" id="ARBA00022578"/>
    </source>
</evidence>
<dbReference type="InterPro" id="IPR001207">
    <property type="entry name" value="Transposase_mutator"/>
</dbReference>
<keyword evidence="5" id="KW-0233">DNA recombination</keyword>
<comment type="caution">
    <text evidence="6">The sequence shown here is derived from an EMBL/GenBank/DDBJ whole genome shotgun (WGS) entry which is preliminary data.</text>
</comment>
<name>A0A2A5T0X6_9GAMM</name>
<evidence type="ECO:0000256" key="4">
    <source>
        <dbReference type="ARBA" id="ARBA00023125"/>
    </source>
</evidence>
<keyword evidence="3" id="KW-0815">Transposition</keyword>
<evidence type="ECO:0000256" key="2">
    <source>
        <dbReference type="ARBA" id="ARBA00010961"/>
    </source>
</evidence>
<keyword evidence="7" id="KW-1185">Reference proteome</keyword>
<dbReference type="Proteomes" id="UP000219020">
    <property type="component" value="Unassembled WGS sequence"/>
</dbReference>